<dbReference type="EMBL" id="CM014087">
    <property type="protein sequence ID" value="TKS77632.1"/>
    <property type="molecule type" value="Genomic_DNA"/>
</dbReference>
<gene>
    <name evidence="1" type="ORF">D9C73_011723</name>
</gene>
<name>A0A4V6APQ9_COLLU</name>
<accession>A0A4V6APQ9</accession>
<reference evidence="1 2" key="1">
    <citation type="submission" date="2019-01" db="EMBL/GenBank/DDBJ databases">
        <title>Genome Assembly of Collichthys lucidus.</title>
        <authorList>
            <person name="Cai M."/>
            <person name="Xiao S."/>
        </authorList>
    </citation>
    <scope>NUCLEOTIDE SEQUENCE [LARGE SCALE GENOMIC DNA]</scope>
    <source>
        <strain evidence="1">JT15FE1705JMU</strain>
        <tissue evidence="1">Muscle</tissue>
    </source>
</reference>
<organism evidence="1 2">
    <name type="scientific">Collichthys lucidus</name>
    <name type="common">Big head croaker</name>
    <name type="synonym">Sciaena lucida</name>
    <dbReference type="NCBI Taxonomy" id="240159"/>
    <lineage>
        <taxon>Eukaryota</taxon>
        <taxon>Metazoa</taxon>
        <taxon>Chordata</taxon>
        <taxon>Craniata</taxon>
        <taxon>Vertebrata</taxon>
        <taxon>Euteleostomi</taxon>
        <taxon>Actinopterygii</taxon>
        <taxon>Neopterygii</taxon>
        <taxon>Teleostei</taxon>
        <taxon>Neoteleostei</taxon>
        <taxon>Acanthomorphata</taxon>
        <taxon>Eupercaria</taxon>
        <taxon>Sciaenidae</taxon>
        <taxon>Collichthys</taxon>
    </lineage>
</organism>
<keyword evidence="2" id="KW-1185">Reference proteome</keyword>
<dbReference type="AlphaFoldDB" id="A0A4V6APQ9"/>
<evidence type="ECO:0000313" key="2">
    <source>
        <dbReference type="Proteomes" id="UP000298787"/>
    </source>
</evidence>
<sequence length="265" mass="29848">MNTINSLFSKRQIRRILYGNPAPRYQSTCLKCVSAVPLSPTMMMTVRVMISVKHCMAMCHRVYADLFGRVGWSLACPAWKDLSYNLEPSPQSLLPKDRNGLHSGIQPKTLGSPYNFRYRTECQSHDMSAHRTSTARFLQPQPRGFLAKCQSNSMKLPRSAMQLKDSQPPDSPHSELRFTGGQAPIPVSFMPKHRCQFEDLLCVSVAAAAGDASGGLFMVKLKGFKLPTSLTYDDYFNNHFPKRKTSFQLIQSSDFLSDRQGHYEG</sequence>
<proteinExistence type="predicted"/>
<dbReference type="Proteomes" id="UP000298787">
    <property type="component" value="Chromosome 10"/>
</dbReference>
<protein>
    <submittedName>
        <fullName evidence="1">Uncharacterized protein</fullName>
    </submittedName>
</protein>
<evidence type="ECO:0000313" key="1">
    <source>
        <dbReference type="EMBL" id="TKS77632.1"/>
    </source>
</evidence>